<name>A0A084EZP4_GLAPU</name>
<dbReference type="EMBL" id="JAODIR010000083">
    <property type="protein sequence ID" value="MDD2169027.1"/>
    <property type="molecule type" value="Genomic_DNA"/>
</dbReference>
<dbReference type="EMBL" id="CP121769">
    <property type="protein sequence ID" value="WGE10883.1"/>
    <property type="molecule type" value="Genomic_DNA"/>
</dbReference>
<sequence>MNQKQDLQIISILGQTQIGYTKPFEDYLKHITQILKRIENDEFWEEFK</sequence>
<evidence type="ECO:0000313" key="1">
    <source>
        <dbReference type="EMBL" id="MDD2169027.1"/>
    </source>
</evidence>
<reference evidence="1" key="2">
    <citation type="submission" date="2022-09" db="EMBL/GenBank/DDBJ databases">
        <title>Molecular characterization of Glaesserella parasuis strains circulating in commercial swine farms using whole-genome sequencing.</title>
        <authorList>
            <person name="Mugabi R."/>
            <person name="Clavijo M."/>
            <person name="Li G."/>
        </authorList>
    </citation>
    <scope>NUCLEOTIDE SEQUENCE</scope>
    <source>
        <strain evidence="1">0435-53</strain>
    </source>
</reference>
<proteinExistence type="predicted"/>
<dbReference type="RefSeq" id="WP_005711682.1">
    <property type="nucleotide sequence ID" value="NZ_CBCRUP010000053.1"/>
</dbReference>
<dbReference type="AlphaFoldDB" id="A0A084EZP4"/>
<reference evidence="3" key="3">
    <citation type="submission" date="2023-04" db="EMBL/GenBank/DDBJ databases">
        <title>Molecular characterization of the Integrative and Conjugative elements harboring multidrug-resistance gene from Glaesserella (Haemophilus) parasuis.</title>
        <authorList>
            <person name="Che Y."/>
            <person name="Zhou L."/>
        </authorList>
    </citation>
    <scope>NUCLEOTIDE SEQUENCE</scope>
    <source>
        <strain evidence="3">Z44</strain>
    </source>
</reference>
<protein>
    <submittedName>
        <fullName evidence="1">Uncharacterized protein</fullName>
    </submittedName>
</protein>
<evidence type="ECO:0000313" key="4">
    <source>
        <dbReference type="Proteomes" id="UP001148834"/>
    </source>
</evidence>
<evidence type="ECO:0000313" key="2">
    <source>
        <dbReference type="EMBL" id="QSX16273.1"/>
    </source>
</evidence>
<dbReference type="Proteomes" id="UP000662736">
    <property type="component" value="Chromosome"/>
</dbReference>
<organism evidence="1 4">
    <name type="scientific">Glaesserella parasuis</name>
    <name type="common">Haemophilus parasuis</name>
    <dbReference type="NCBI Taxonomy" id="738"/>
    <lineage>
        <taxon>Bacteria</taxon>
        <taxon>Pseudomonadati</taxon>
        <taxon>Pseudomonadota</taxon>
        <taxon>Gammaproteobacteria</taxon>
        <taxon>Pasteurellales</taxon>
        <taxon>Pasteurellaceae</taxon>
        <taxon>Glaesserella</taxon>
    </lineage>
</organism>
<accession>A0A084EZP4</accession>
<dbReference type="EMBL" id="CP071491">
    <property type="protein sequence ID" value="QSX16273.1"/>
    <property type="molecule type" value="Genomic_DNA"/>
</dbReference>
<dbReference type="Proteomes" id="UP001222296">
    <property type="component" value="Chromosome"/>
</dbReference>
<evidence type="ECO:0000313" key="3">
    <source>
        <dbReference type="EMBL" id="WGE10883.1"/>
    </source>
</evidence>
<gene>
    <name evidence="2" type="ORF">J1G54_07740</name>
    <name evidence="1" type="ORF">N5925_10690</name>
    <name evidence="3" type="ORF">QBL01_04715</name>
</gene>
<dbReference type="Proteomes" id="UP001148834">
    <property type="component" value="Unassembled WGS sequence"/>
</dbReference>
<reference evidence="2" key="1">
    <citation type="submission" date="2021-03" db="EMBL/GenBank/DDBJ databases">
        <title>Characterization of a novel Integrative Conjugative Element in Glaesserella parasuis.</title>
        <authorList>
            <person name="Hu G."/>
            <person name="Sun H."/>
        </authorList>
    </citation>
    <scope>NUCLEOTIDE SEQUENCE</scope>
    <source>
        <strain evidence="2">GHP1807</strain>
    </source>
</reference>